<gene>
    <name evidence="2" type="ORF">SAMN05216580_2728</name>
</gene>
<sequence length="190" mass="20300">MTAKDDAGKAMGPVEKQQWLDDAAALAHLSRAELAALIVIANTMNSKTGIAWLSMATIGRRTGTTIRTANRTIRRLLELGLIELVKRGTWQGKANHYTLNRHYFSQPVGSDAGDTTPSKVVTPSVEGSDAQGTKVVTPTSDISIPESEPLAKDEGDRSQAEAGTAPLRPVGACVASRQTKRARVRQPPMA</sequence>
<reference evidence="3" key="1">
    <citation type="submission" date="2016-10" db="EMBL/GenBank/DDBJ databases">
        <authorList>
            <person name="Varghese N."/>
            <person name="Submissions S."/>
        </authorList>
    </citation>
    <scope>NUCLEOTIDE SEQUENCE [LARGE SCALE GENOMIC DNA]</scope>
    <source>
        <strain evidence="3">CCTCC 2012022</strain>
    </source>
</reference>
<evidence type="ECO:0000256" key="1">
    <source>
        <dbReference type="SAM" id="MobiDB-lite"/>
    </source>
</evidence>
<accession>A0A1H2I619</accession>
<dbReference type="RefSeq" id="WP_090215500.1">
    <property type="nucleotide sequence ID" value="NZ_LT629780.1"/>
</dbReference>
<dbReference type="EMBL" id="LT629780">
    <property type="protein sequence ID" value="SDU39258.1"/>
    <property type="molecule type" value="Genomic_DNA"/>
</dbReference>
<keyword evidence="3" id="KW-1185">Reference proteome</keyword>
<feature type="compositionally biased region" description="Polar residues" evidence="1">
    <location>
        <begin position="130"/>
        <end position="142"/>
    </location>
</feature>
<dbReference type="AlphaFoldDB" id="A0A1H2I619"/>
<dbReference type="STRING" id="1245526.SAMN05216580_2728"/>
<dbReference type="Proteomes" id="UP000243063">
    <property type="component" value="Chromosome I"/>
</dbReference>
<evidence type="ECO:0000313" key="3">
    <source>
        <dbReference type="Proteomes" id="UP000243063"/>
    </source>
</evidence>
<protein>
    <submittedName>
        <fullName evidence="2">Helix-turn-helix domain-containing protein</fullName>
    </submittedName>
</protein>
<feature type="compositionally biased region" description="Basic and acidic residues" evidence="1">
    <location>
        <begin position="149"/>
        <end position="159"/>
    </location>
</feature>
<evidence type="ECO:0000313" key="2">
    <source>
        <dbReference type="EMBL" id="SDU39258.1"/>
    </source>
</evidence>
<dbReference type="Gene3D" id="1.10.10.10">
    <property type="entry name" value="Winged helix-like DNA-binding domain superfamily/Winged helix DNA-binding domain"/>
    <property type="match status" value="1"/>
</dbReference>
<dbReference type="InterPro" id="IPR036388">
    <property type="entry name" value="WH-like_DNA-bd_sf"/>
</dbReference>
<proteinExistence type="predicted"/>
<name>A0A1H2I619_9GAMM</name>
<dbReference type="InterPro" id="IPR036390">
    <property type="entry name" value="WH_DNA-bd_sf"/>
</dbReference>
<feature type="region of interest" description="Disordered" evidence="1">
    <location>
        <begin position="108"/>
        <end position="190"/>
    </location>
</feature>
<organism evidence="2 3">
    <name type="scientific">Geopseudomonas guangdongensis</name>
    <dbReference type="NCBI Taxonomy" id="1245526"/>
    <lineage>
        <taxon>Bacteria</taxon>
        <taxon>Pseudomonadati</taxon>
        <taxon>Pseudomonadota</taxon>
        <taxon>Gammaproteobacteria</taxon>
        <taxon>Pseudomonadales</taxon>
        <taxon>Pseudomonadaceae</taxon>
        <taxon>Geopseudomonas</taxon>
    </lineage>
</organism>
<dbReference type="SUPFAM" id="SSF46785">
    <property type="entry name" value="Winged helix' DNA-binding domain"/>
    <property type="match status" value="1"/>
</dbReference>